<proteinExistence type="inferred from homology"/>
<evidence type="ECO:0000256" key="2">
    <source>
        <dbReference type="ARBA" id="ARBA00023015"/>
    </source>
</evidence>
<dbReference type="SUPFAM" id="SSF53850">
    <property type="entry name" value="Periplasmic binding protein-like II"/>
    <property type="match status" value="1"/>
</dbReference>
<dbReference type="PRINTS" id="PR00039">
    <property type="entry name" value="HTHLYSR"/>
</dbReference>
<dbReference type="Pfam" id="PF03466">
    <property type="entry name" value="LysR_substrate"/>
    <property type="match status" value="1"/>
</dbReference>
<dbReference type="SUPFAM" id="SSF46785">
    <property type="entry name" value="Winged helix' DNA-binding domain"/>
    <property type="match status" value="1"/>
</dbReference>
<feature type="domain" description="HTH lysR-type" evidence="5">
    <location>
        <begin position="1"/>
        <end position="58"/>
    </location>
</feature>
<evidence type="ECO:0000313" key="6">
    <source>
        <dbReference type="EMBL" id="GMG84856.1"/>
    </source>
</evidence>
<protein>
    <submittedName>
        <fullName evidence="6">LysR family transcriptional regulator</fullName>
    </submittedName>
</protein>
<dbReference type="InterPro" id="IPR000847">
    <property type="entry name" value="LysR_HTH_N"/>
</dbReference>
<dbReference type="InterPro" id="IPR036390">
    <property type="entry name" value="WH_DNA-bd_sf"/>
</dbReference>
<comment type="similarity">
    <text evidence="1">Belongs to the LysR transcriptional regulatory family.</text>
</comment>
<dbReference type="PANTHER" id="PTHR30126:SF94">
    <property type="entry name" value="LYSR FAMILY TRANSCRIPTIONAL REGULATOR"/>
    <property type="match status" value="1"/>
</dbReference>
<dbReference type="PROSITE" id="PS50931">
    <property type="entry name" value="HTH_LYSR"/>
    <property type="match status" value="1"/>
</dbReference>
<evidence type="ECO:0000256" key="3">
    <source>
        <dbReference type="ARBA" id="ARBA00023125"/>
    </source>
</evidence>
<dbReference type="Gene3D" id="1.10.10.10">
    <property type="entry name" value="Winged helix-like DNA-binding domain superfamily/Winged helix DNA-binding domain"/>
    <property type="match status" value="1"/>
</dbReference>
<evidence type="ECO:0000313" key="7">
    <source>
        <dbReference type="Proteomes" id="UP001239909"/>
    </source>
</evidence>
<dbReference type="RefSeq" id="WP_285674005.1">
    <property type="nucleotide sequence ID" value="NZ_BSYI01000044.1"/>
</dbReference>
<evidence type="ECO:0000259" key="5">
    <source>
        <dbReference type="PROSITE" id="PS50931"/>
    </source>
</evidence>
<comment type="caution">
    <text evidence="6">The sequence shown here is derived from an EMBL/GenBank/DDBJ whole genome shotgun (WGS) entry which is preliminary data.</text>
</comment>
<dbReference type="PANTHER" id="PTHR30126">
    <property type="entry name" value="HTH-TYPE TRANSCRIPTIONAL REGULATOR"/>
    <property type="match status" value="1"/>
</dbReference>
<dbReference type="Pfam" id="PF00126">
    <property type="entry name" value="HTH_1"/>
    <property type="match status" value="1"/>
</dbReference>
<dbReference type="InterPro" id="IPR036388">
    <property type="entry name" value="WH-like_DNA-bd_sf"/>
</dbReference>
<evidence type="ECO:0000256" key="1">
    <source>
        <dbReference type="ARBA" id="ARBA00009437"/>
    </source>
</evidence>
<keyword evidence="2" id="KW-0805">Transcription regulation</keyword>
<organism evidence="6 7">
    <name type="scientific">Paralimibaculum aggregatum</name>
    <dbReference type="NCBI Taxonomy" id="3036245"/>
    <lineage>
        <taxon>Bacteria</taxon>
        <taxon>Pseudomonadati</taxon>
        <taxon>Pseudomonadota</taxon>
        <taxon>Alphaproteobacteria</taxon>
        <taxon>Rhodobacterales</taxon>
        <taxon>Paracoccaceae</taxon>
        <taxon>Paralimibaculum</taxon>
    </lineage>
</organism>
<sequence length="299" mass="32864">MSIRNLKTLIAIDDHRTFTAAAEAVFVTHAAVSQQMKALEEEWQVTLFDRSRRTPELTPIGRALVARAREIVAAYDGMVASVLGDEGFRGTLTIGSVPTLVNGLVPLAVAMLKREHPNLGVRVVPGLTIDLVSQIDRQALDAVITSRPPMLARHYRWQELGEERFELIAGAEVEGDDPLAILQAHPYIRFSRQAVVGAMIETWLRERQIEVSDTMELDSLEAISSMVYAGLGVSIVPSQIVPRPDRLPLRRLALAEGLGPRVLGLLSHADTVKTRVIEALHEKLAEAIAIGVFDPARIR</sequence>
<dbReference type="Gene3D" id="3.40.190.10">
    <property type="entry name" value="Periplasmic binding protein-like II"/>
    <property type="match status" value="2"/>
</dbReference>
<keyword evidence="4" id="KW-0804">Transcription</keyword>
<name>A0ABQ6LNR6_9RHOB</name>
<accession>A0ABQ6LNR6</accession>
<keyword evidence="7" id="KW-1185">Reference proteome</keyword>
<dbReference type="EMBL" id="BSYI01000044">
    <property type="protein sequence ID" value="GMG84856.1"/>
    <property type="molecule type" value="Genomic_DNA"/>
</dbReference>
<gene>
    <name evidence="6" type="ORF">LNKW23_40720</name>
</gene>
<reference evidence="6 7" key="1">
    <citation type="submission" date="2023-04" db="EMBL/GenBank/DDBJ databases">
        <title>Marinoamorphus aggregata gen. nov., sp. Nov., isolate from tissue of brittle star Ophioplocus japonicus.</title>
        <authorList>
            <person name="Kawano K."/>
            <person name="Sawayama S."/>
            <person name="Nakagawa S."/>
        </authorList>
    </citation>
    <scope>NUCLEOTIDE SEQUENCE [LARGE SCALE GENOMIC DNA]</scope>
    <source>
        <strain evidence="6 7">NKW23</strain>
    </source>
</reference>
<dbReference type="InterPro" id="IPR005119">
    <property type="entry name" value="LysR_subst-bd"/>
</dbReference>
<dbReference type="Proteomes" id="UP001239909">
    <property type="component" value="Unassembled WGS sequence"/>
</dbReference>
<evidence type="ECO:0000256" key="4">
    <source>
        <dbReference type="ARBA" id="ARBA00023163"/>
    </source>
</evidence>
<keyword evidence="3" id="KW-0238">DNA-binding</keyword>